<evidence type="ECO:0000313" key="5">
    <source>
        <dbReference type="Proteomes" id="UP000429607"/>
    </source>
</evidence>
<organism evidence="4 6">
    <name type="scientific">Phytophthora rubi</name>
    <dbReference type="NCBI Taxonomy" id="129364"/>
    <lineage>
        <taxon>Eukaryota</taxon>
        <taxon>Sar</taxon>
        <taxon>Stramenopiles</taxon>
        <taxon>Oomycota</taxon>
        <taxon>Peronosporomycetes</taxon>
        <taxon>Peronosporales</taxon>
        <taxon>Peronosporaceae</taxon>
        <taxon>Phytophthora</taxon>
    </lineage>
</organism>
<keyword evidence="6" id="KW-1185">Reference proteome</keyword>
<evidence type="ECO:0000313" key="2">
    <source>
        <dbReference type="EMBL" id="KAE9032238.1"/>
    </source>
</evidence>
<evidence type="ECO:0000256" key="1">
    <source>
        <dbReference type="SAM" id="MobiDB-lite"/>
    </source>
</evidence>
<dbReference type="EMBL" id="QXFU01000492">
    <property type="protein sequence ID" value="KAE9032238.1"/>
    <property type="molecule type" value="Genomic_DNA"/>
</dbReference>
<dbReference type="Proteomes" id="UP000434957">
    <property type="component" value="Unassembled WGS sequence"/>
</dbReference>
<proteinExistence type="predicted"/>
<dbReference type="EMBL" id="QXFT01000499">
    <property type="protein sequence ID" value="KAE9342254.1"/>
    <property type="molecule type" value="Genomic_DNA"/>
</dbReference>
<sequence>MSEDDGDSSDERTREQSPSIPVTRTSSQVDSDDDAPPVTMPDSARSTTSTYISSQLQSRWGEFTAASNISARISRSRGRSSSIVSDASSLPDQCSRPSEHQTDSIFQDFDKRMEEIRCSLNAIASGKKPHRSSSDNARIAAATPKIFTHGDSASPIRSTLREASRISTADLDDESSNSSGINPPRGAREAELRQLLKELNQLNGDNDVDG</sequence>
<feature type="compositionally biased region" description="Basic and acidic residues" evidence="1">
    <location>
        <begin position="97"/>
        <end position="107"/>
    </location>
</feature>
<protein>
    <submittedName>
        <fullName evidence="4">Uncharacterized protein</fullName>
    </submittedName>
</protein>
<feature type="region of interest" description="Disordered" evidence="1">
    <location>
        <begin position="122"/>
        <end position="190"/>
    </location>
</feature>
<evidence type="ECO:0000313" key="3">
    <source>
        <dbReference type="EMBL" id="KAE9036126.1"/>
    </source>
</evidence>
<reference evidence="4 6" key="1">
    <citation type="submission" date="2018-08" db="EMBL/GenBank/DDBJ databases">
        <title>Genomic investigation of the strawberry pathogen Phytophthora fragariae indicates pathogenicity is determined by transcriptional variation in three key races.</title>
        <authorList>
            <person name="Adams T.M."/>
            <person name="Armitage A.D."/>
            <person name="Sobczyk M.K."/>
            <person name="Bates H.J."/>
            <person name="Dunwell J.M."/>
            <person name="Nellist C.F."/>
            <person name="Harrison R.J."/>
        </authorList>
    </citation>
    <scope>NUCLEOTIDE SEQUENCE [LARGE SCALE GENOMIC DNA]</scope>
    <source>
        <strain evidence="3 5">SCRP249</strain>
        <strain evidence="2 7">SCRP324</strain>
        <strain evidence="4 6">SCRP333</strain>
    </source>
</reference>
<feature type="region of interest" description="Disordered" evidence="1">
    <location>
        <begin position="1"/>
        <end position="107"/>
    </location>
</feature>
<dbReference type="OrthoDB" id="120265at2759"/>
<feature type="compositionally biased region" description="Polar residues" evidence="1">
    <location>
        <begin position="44"/>
        <end position="58"/>
    </location>
</feature>
<dbReference type="EMBL" id="QXFV01000486">
    <property type="protein sequence ID" value="KAE9036126.1"/>
    <property type="molecule type" value="Genomic_DNA"/>
</dbReference>
<name>A0A6A4FFY7_9STRA</name>
<evidence type="ECO:0000313" key="6">
    <source>
        <dbReference type="Proteomes" id="UP000434957"/>
    </source>
</evidence>
<dbReference type="AlphaFoldDB" id="A0A6A4FFY7"/>
<dbReference type="Proteomes" id="UP000429607">
    <property type="component" value="Unassembled WGS sequence"/>
</dbReference>
<gene>
    <name evidence="3" type="ORF">PR001_g8978</name>
    <name evidence="2" type="ORF">PR002_g9284</name>
    <name evidence="4" type="ORF">PR003_g9574</name>
</gene>
<evidence type="ECO:0000313" key="4">
    <source>
        <dbReference type="EMBL" id="KAE9342254.1"/>
    </source>
</evidence>
<evidence type="ECO:0000313" key="7">
    <source>
        <dbReference type="Proteomes" id="UP000435112"/>
    </source>
</evidence>
<accession>A0A6A4FFY7</accession>
<feature type="compositionally biased region" description="Low complexity" evidence="1">
    <location>
        <begin position="65"/>
        <end position="89"/>
    </location>
</feature>
<dbReference type="Proteomes" id="UP000435112">
    <property type="component" value="Unassembled WGS sequence"/>
</dbReference>
<feature type="compositionally biased region" description="Polar residues" evidence="1">
    <location>
        <begin position="16"/>
        <end position="29"/>
    </location>
</feature>
<comment type="caution">
    <text evidence="4">The sequence shown here is derived from an EMBL/GenBank/DDBJ whole genome shotgun (WGS) entry which is preliminary data.</text>
</comment>